<feature type="chain" id="PRO_5038766346" description="Integrin-like protein" evidence="6">
    <location>
        <begin position="25"/>
        <end position="523"/>
    </location>
</feature>
<evidence type="ECO:0000256" key="1">
    <source>
        <dbReference type="ARBA" id="ARBA00022729"/>
    </source>
</evidence>
<feature type="compositionally biased region" description="Polar residues" evidence="5">
    <location>
        <begin position="90"/>
        <end position="99"/>
    </location>
</feature>
<dbReference type="RefSeq" id="WP_194292876.1">
    <property type="nucleotide sequence ID" value="NZ_WEGJ01000003.1"/>
</dbReference>
<dbReference type="Pfam" id="PF13517">
    <property type="entry name" value="FG-GAP_3"/>
    <property type="match status" value="1"/>
</dbReference>
<keyword evidence="8" id="KW-1185">Reference proteome</keyword>
<dbReference type="PANTHER" id="PTHR23221:SF7">
    <property type="entry name" value="PHOSPHATIDYLINOSITOL-GLYCAN-SPECIFIC PHOSPHOLIPASE D"/>
    <property type="match status" value="1"/>
</dbReference>
<sequence>MGASRFLGLAVVVFLVFTAGCTDGGPAGPRGPSPVATGEPAYTPPRGSGARKPALNSDFNGDGVQDAVVSAPRSGVLAVLYGGSGGASPARSTWLTNRSEGVPGGGLSRFGSRTAAADLDRDGFADLVVTSHSSELNGTRDWFRFLVVWGSAGGLGRGREGIRFEHPHAGGRPPGQGLGVAVCDVDGDGYPDIATVGGAYDNTRAPDAGENGGTGALQVLPGPITAHSADRAVRVEGAGDQLAAGDVDGDGRCDLAVGRERVYPGAAREYLGPARRIPGGGMPDHSHPDSSVIADVNGDEFGDLVLGIEESADPVTGQPVTESHGGRVQVHLGGPDGLSPPAQEFHQGSPGIPGDVEALREDDTDGYGDMIPESFGSALAAGFINDDDYADIAIGIPGERVASAGHEGSVLVLYGGGDGLRTDGLQFLRPDPAETADDDVPDHEFGSSLRLLDLSGDGRAELLVGSPYAYAKGHGESTMGGIRCFPAGPRSLDTEESWSASPRSLGIGDPGGGDETFGYDLGR</sequence>
<dbReference type="GO" id="GO:0016787">
    <property type="term" value="F:hydrolase activity"/>
    <property type="evidence" value="ECO:0007669"/>
    <property type="project" value="UniProtKB-KW"/>
</dbReference>
<dbReference type="InterPro" id="IPR013519">
    <property type="entry name" value="Int_alpha_beta-p"/>
</dbReference>
<evidence type="ECO:0000256" key="3">
    <source>
        <dbReference type="ARBA" id="ARBA00022801"/>
    </source>
</evidence>
<dbReference type="SMART" id="SM00191">
    <property type="entry name" value="Int_alpha"/>
    <property type="match status" value="4"/>
</dbReference>
<dbReference type="SUPFAM" id="SSF69318">
    <property type="entry name" value="Integrin alpha N-terminal domain"/>
    <property type="match status" value="1"/>
</dbReference>
<keyword evidence="2" id="KW-0677">Repeat</keyword>
<dbReference type="PROSITE" id="PS51257">
    <property type="entry name" value="PROKAR_LIPOPROTEIN"/>
    <property type="match status" value="1"/>
</dbReference>
<dbReference type="Proteomes" id="UP000466345">
    <property type="component" value="Unassembled WGS sequence"/>
</dbReference>
<keyword evidence="1 6" id="KW-0732">Signal</keyword>
<proteinExistence type="predicted"/>
<dbReference type="EMBL" id="WEGJ01000003">
    <property type="protein sequence ID" value="MQY11556.1"/>
    <property type="molecule type" value="Genomic_DNA"/>
</dbReference>
<evidence type="ECO:0000256" key="5">
    <source>
        <dbReference type="SAM" id="MobiDB-lite"/>
    </source>
</evidence>
<dbReference type="Gene3D" id="2.130.10.130">
    <property type="entry name" value="Integrin alpha, N-terminal"/>
    <property type="match status" value="3"/>
</dbReference>
<evidence type="ECO:0000256" key="6">
    <source>
        <dbReference type="SAM" id="SignalP"/>
    </source>
</evidence>
<keyword evidence="4" id="KW-0325">Glycoprotein</keyword>
<evidence type="ECO:0000256" key="4">
    <source>
        <dbReference type="ARBA" id="ARBA00023180"/>
    </source>
</evidence>
<organism evidence="7 8">
    <name type="scientific">Streptomyces smaragdinus</name>
    <dbReference type="NCBI Taxonomy" id="2585196"/>
    <lineage>
        <taxon>Bacteria</taxon>
        <taxon>Bacillati</taxon>
        <taxon>Actinomycetota</taxon>
        <taxon>Actinomycetes</taxon>
        <taxon>Kitasatosporales</taxon>
        <taxon>Streptomycetaceae</taxon>
        <taxon>Streptomyces</taxon>
    </lineage>
</organism>
<evidence type="ECO:0000256" key="2">
    <source>
        <dbReference type="ARBA" id="ARBA00022737"/>
    </source>
</evidence>
<comment type="caution">
    <text evidence="7">The sequence shown here is derived from an EMBL/GenBank/DDBJ whole genome shotgun (WGS) entry which is preliminary data.</text>
</comment>
<reference evidence="7 8" key="1">
    <citation type="submission" date="2019-10" db="EMBL/GenBank/DDBJ databases">
        <title>Streptomyces smaragdinus sp. nov. and Streptomyces fabii sp. nov., isolated from the gut of fungus growing-termite Macrotermes natalensis.</title>
        <authorList>
            <person name="Schwitalla J."/>
            <person name="Benndorf R."/>
            <person name="Martin K."/>
            <person name="De Beer W."/>
            <person name="Kaster A.-K."/>
            <person name="Vollmers J."/>
            <person name="Poulsen M."/>
            <person name="Beemelmanns C."/>
        </authorList>
    </citation>
    <scope>NUCLEOTIDE SEQUENCE [LARGE SCALE GENOMIC DNA]</scope>
    <source>
        <strain evidence="7 8">RB5</strain>
    </source>
</reference>
<gene>
    <name evidence="7" type="ORF">SRB5_16750</name>
</gene>
<dbReference type="Pfam" id="PF01839">
    <property type="entry name" value="FG-GAP"/>
    <property type="match status" value="1"/>
</dbReference>
<evidence type="ECO:0000313" key="8">
    <source>
        <dbReference type="Proteomes" id="UP000466345"/>
    </source>
</evidence>
<feature type="region of interest" description="Disordered" evidence="5">
    <location>
        <begin position="24"/>
        <end position="57"/>
    </location>
</feature>
<name>A0A7K0CDV0_9ACTN</name>
<dbReference type="InterPro" id="IPR028994">
    <property type="entry name" value="Integrin_alpha_N"/>
</dbReference>
<dbReference type="AlphaFoldDB" id="A0A7K0CDV0"/>
<dbReference type="PROSITE" id="PS51470">
    <property type="entry name" value="FG_GAP"/>
    <property type="match status" value="1"/>
</dbReference>
<dbReference type="InterPro" id="IPR013517">
    <property type="entry name" value="FG-GAP"/>
</dbReference>
<feature type="region of interest" description="Disordered" evidence="5">
    <location>
        <begin position="491"/>
        <end position="523"/>
    </location>
</feature>
<feature type="region of interest" description="Disordered" evidence="5">
    <location>
        <begin position="87"/>
        <end position="107"/>
    </location>
</feature>
<feature type="signal peptide" evidence="6">
    <location>
        <begin position="1"/>
        <end position="24"/>
    </location>
</feature>
<evidence type="ECO:0008006" key="9">
    <source>
        <dbReference type="Google" id="ProtNLM"/>
    </source>
</evidence>
<keyword evidence="3" id="KW-0378">Hydrolase</keyword>
<dbReference type="PANTHER" id="PTHR23221">
    <property type="entry name" value="GLYCOSYLPHOSPHATIDYLINOSITOL PHOSPHOLIPASE D"/>
    <property type="match status" value="1"/>
</dbReference>
<evidence type="ECO:0000313" key="7">
    <source>
        <dbReference type="EMBL" id="MQY11556.1"/>
    </source>
</evidence>
<protein>
    <recommendedName>
        <fullName evidence="9">Integrin-like protein</fullName>
    </recommendedName>
</protein>
<accession>A0A7K0CDV0</accession>